<feature type="compositionally biased region" description="Low complexity" evidence="1">
    <location>
        <begin position="59"/>
        <end position="70"/>
    </location>
</feature>
<protein>
    <submittedName>
        <fullName evidence="2">ABC transporter permease</fullName>
    </submittedName>
</protein>
<dbReference type="EMBL" id="JAAGMQ010000741">
    <property type="protein sequence ID" value="NEC36375.1"/>
    <property type="molecule type" value="Genomic_DNA"/>
</dbReference>
<reference evidence="2 3" key="1">
    <citation type="submission" date="2020-01" db="EMBL/GenBank/DDBJ databases">
        <title>Insect and environment-associated Actinomycetes.</title>
        <authorList>
            <person name="Currrie C."/>
            <person name="Chevrette M."/>
            <person name="Carlson C."/>
            <person name="Stubbendieck R."/>
            <person name="Wendt-Pienkowski E."/>
        </authorList>
    </citation>
    <scope>NUCLEOTIDE SEQUENCE [LARGE SCALE GENOMIC DNA]</scope>
    <source>
        <strain evidence="2 3">SID7739</strain>
    </source>
</reference>
<dbReference type="AlphaFoldDB" id="A0A6G3TIU2"/>
<accession>A0A6G3TIU2</accession>
<gene>
    <name evidence="2" type="ORF">G3I66_24820</name>
</gene>
<organism evidence="2 3">
    <name type="scientific">Streptomyces rubrogriseus</name>
    <dbReference type="NCBI Taxonomy" id="194673"/>
    <lineage>
        <taxon>Bacteria</taxon>
        <taxon>Bacillati</taxon>
        <taxon>Actinomycetota</taxon>
        <taxon>Actinomycetes</taxon>
        <taxon>Kitasatosporales</taxon>
        <taxon>Streptomycetaceae</taxon>
        <taxon>Streptomyces</taxon>
        <taxon>Streptomyces violaceoruber group</taxon>
    </lineage>
</organism>
<feature type="region of interest" description="Disordered" evidence="1">
    <location>
        <begin position="40"/>
        <end position="77"/>
    </location>
</feature>
<evidence type="ECO:0000256" key="1">
    <source>
        <dbReference type="SAM" id="MobiDB-lite"/>
    </source>
</evidence>
<evidence type="ECO:0000313" key="3">
    <source>
        <dbReference type="Proteomes" id="UP000475666"/>
    </source>
</evidence>
<comment type="caution">
    <text evidence="2">The sequence shown here is derived from an EMBL/GenBank/DDBJ whole genome shotgun (WGS) entry which is preliminary data.</text>
</comment>
<sequence length="250" mass="25775">MDVAAGPLTLTGIEFTVVQPGGESEEHRLTVRRVTATAADGTARPVPLPDAWTAGSELAPPSAAPDAPGAPSTPRLLKPGPLAVEYSTGYSEAGGWKITTLTVRLRVAQPKPAEVTAVATDRFLDSSGASTGQRVTVLIGGHDVPVRIVRSVRELPGTGPETPSAQFGGALLVDLPAVNRHLQGKYGASVAPTEWWLRAGPGRTDEAAAGLRAFPDTAPAQVLVRDEVAERLRDDPFGAGPGAAFAAATL</sequence>
<name>A0A6G3TIU2_9ACTN</name>
<evidence type="ECO:0000313" key="2">
    <source>
        <dbReference type="EMBL" id="NEC36375.1"/>
    </source>
</evidence>
<dbReference type="Proteomes" id="UP000475666">
    <property type="component" value="Unassembled WGS sequence"/>
</dbReference>
<proteinExistence type="predicted"/>
<feature type="non-terminal residue" evidence="2">
    <location>
        <position position="250"/>
    </location>
</feature>